<feature type="domain" description="Phospholipid/glycerol acyltransferase" evidence="3">
    <location>
        <begin position="34"/>
        <end position="143"/>
    </location>
</feature>
<sequence>MFYSFIRVVARWILYLINGKPMVKNYQKLPSGSFILAGPHRTWWDPIYFALAAAPLKFSFMAKIELFKNPILRWILVHANAFPVDRSNPGPSVIKTPTKNLKHGLGLIMFPSGSRHSSELKSGVMMIAKLSGKPVVPIVYQGPVKFRNLFKRNNVSLNFGEPIYVNRGEKLTEENIEEFTNKLQTSFDALDHELDPNYIYIDPKPKN</sequence>
<dbReference type="GO" id="GO:0016746">
    <property type="term" value="F:acyltransferase activity"/>
    <property type="evidence" value="ECO:0007669"/>
    <property type="project" value="UniProtKB-KW"/>
</dbReference>
<name>A0ABT0VJF1_9LACO</name>
<dbReference type="EMBL" id="JAGMVS010000037">
    <property type="protein sequence ID" value="MCM2436540.1"/>
    <property type="molecule type" value="Genomic_DNA"/>
</dbReference>
<dbReference type="PANTHER" id="PTHR10434">
    <property type="entry name" value="1-ACYL-SN-GLYCEROL-3-PHOSPHATE ACYLTRANSFERASE"/>
    <property type="match status" value="1"/>
</dbReference>
<keyword evidence="2 4" id="KW-0012">Acyltransferase</keyword>
<evidence type="ECO:0000313" key="5">
    <source>
        <dbReference type="Proteomes" id="UP001057481"/>
    </source>
</evidence>
<gene>
    <name evidence="4" type="ORF">KAK10_01135</name>
</gene>
<evidence type="ECO:0000313" key="4">
    <source>
        <dbReference type="EMBL" id="MCM2436540.1"/>
    </source>
</evidence>
<dbReference type="PANTHER" id="PTHR10434:SF40">
    <property type="entry name" value="1-ACYL-SN-GLYCEROL-3-PHOSPHATE ACYLTRANSFERASE"/>
    <property type="match status" value="1"/>
</dbReference>
<dbReference type="RefSeq" id="WP_205142986.1">
    <property type="nucleotide sequence ID" value="NZ_JAFBDN010000002.1"/>
</dbReference>
<dbReference type="Proteomes" id="UP001057481">
    <property type="component" value="Unassembled WGS sequence"/>
</dbReference>
<evidence type="ECO:0000259" key="3">
    <source>
        <dbReference type="SMART" id="SM00563"/>
    </source>
</evidence>
<comment type="caution">
    <text evidence="4">The sequence shown here is derived from an EMBL/GenBank/DDBJ whole genome shotgun (WGS) entry which is preliminary data.</text>
</comment>
<reference evidence="4" key="1">
    <citation type="submission" date="2021-04" db="EMBL/GenBank/DDBJ databases">
        <title>Taxonomic assessment of Weissella genus.</title>
        <authorList>
            <person name="Fanelli F."/>
            <person name="Chieffi D."/>
            <person name="Dell'Aquila A."/>
            <person name="Gyu-Sung C."/>
            <person name="Franz C.M.A.P."/>
            <person name="Fusco V."/>
        </authorList>
    </citation>
    <scope>NUCLEOTIDE SEQUENCE</scope>
    <source>
        <strain evidence="4">LMG 25373</strain>
    </source>
</reference>
<dbReference type="SMART" id="SM00563">
    <property type="entry name" value="PlsC"/>
    <property type="match status" value="1"/>
</dbReference>
<keyword evidence="5" id="KW-1185">Reference proteome</keyword>
<dbReference type="SUPFAM" id="SSF69593">
    <property type="entry name" value="Glycerol-3-phosphate (1)-acyltransferase"/>
    <property type="match status" value="1"/>
</dbReference>
<keyword evidence="1" id="KW-0808">Transferase</keyword>
<dbReference type="Pfam" id="PF01553">
    <property type="entry name" value="Acyltransferase"/>
    <property type="match status" value="1"/>
</dbReference>
<dbReference type="CDD" id="cd07989">
    <property type="entry name" value="LPLAT_AGPAT-like"/>
    <property type="match status" value="1"/>
</dbReference>
<accession>A0ABT0VJF1</accession>
<organism evidence="4 5">
    <name type="scientific">Periweissella beninensis</name>
    <dbReference type="NCBI Taxonomy" id="504936"/>
    <lineage>
        <taxon>Bacteria</taxon>
        <taxon>Bacillati</taxon>
        <taxon>Bacillota</taxon>
        <taxon>Bacilli</taxon>
        <taxon>Lactobacillales</taxon>
        <taxon>Lactobacillaceae</taxon>
        <taxon>Periweissella</taxon>
    </lineage>
</organism>
<evidence type="ECO:0000256" key="1">
    <source>
        <dbReference type="ARBA" id="ARBA00022679"/>
    </source>
</evidence>
<proteinExistence type="predicted"/>
<evidence type="ECO:0000256" key="2">
    <source>
        <dbReference type="ARBA" id="ARBA00023315"/>
    </source>
</evidence>
<protein>
    <submittedName>
        <fullName evidence="4">1-acyl-sn-glycerol-3-phosphate acyltransferase</fullName>
    </submittedName>
</protein>
<dbReference type="InterPro" id="IPR002123">
    <property type="entry name" value="Plipid/glycerol_acylTrfase"/>
</dbReference>